<reference evidence="8 9" key="1">
    <citation type="submission" date="2018-09" db="EMBL/GenBank/DDBJ databases">
        <title>Complete genome sequence of Euzebya sp. DY32-46 isolated from seawater of Pacific Ocean.</title>
        <authorList>
            <person name="Xu L."/>
            <person name="Wu Y.-H."/>
            <person name="Xu X.-W."/>
        </authorList>
    </citation>
    <scope>NUCLEOTIDE SEQUENCE [LARGE SCALE GENOMIC DNA]</scope>
    <source>
        <strain evidence="8 9">DY32-46</strain>
    </source>
</reference>
<comment type="subunit">
    <text evidence="2">Homodimer.</text>
</comment>
<dbReference type="SMART" id="SM00849">
    <property type="entry name" value="Lactamase_B"/>
    <property type="match status" value="1"/>
</dbReference>
<evidence type="ECO:0000313" key="9">
    <source>
        <dbReference type="Proteomes" id="UP000264006"/>
    </source>
</evidence>
<proteinExistence type="predicted"/>
<dbReference type="Pfam" id="PF00753">
    <property type="entry name" value="Lactamase_B"/>
    <property type="match status" value="1"/>
</dbReference>
<dbReference type="Proteomes" id="UP000264006">
    <property type="component" value="Chromosome"/>
</dbReference>
<evidence type="ECO:0000256" key="2">
    <source>
        <dbReference type="ARBA" id="ARBA00011738"/>
    </source>
</evidence>
<keyword evidence="9" id="KW-1185">Reference proteome</keyword>
<dbReference type="KEGG" id="euz:DVS28_a1246"/>
<comment type="catalytic activity">
    <reaction evidence="5">
        <text>a ribonucleotidyl-ribonucleotide-RNA + H2O = a 3'-end ribonucleotide-RNA + a 5'-end 5'-phospho-ribonucleoside-RNA + H(+)</text>
        <dbReference type="Rhea" id="RHEA:68096"/>
        <dbReference type="Rhea" id="RHEA-COMP:15179"/>
        <dbReference type="Rhea" id="RHEA-COMP:17355"/>
        <dbReference type="Rhea" id="RHEA-COMP:17428"/>
        <dbReference type="ChEBI" id="CHEBI:15377"/>
        <dbReference type="ChEBI" id="CHEBI:15378"/>
        <dbReference type="ChEBI" id="CHEBI:74896"/>
        <dbReference type="ChEBI" id="CHEBI:138282"/>
        <dbReference type="ChEBI" id="CHEBI:173118"/>
    </reaction>
    <physiologicalReaction direction="left-to-right" evidence="5">
        <dbReference type="Rhea" id="RHEA:68097"/>
    </physiologicalReaction>
</comment>
<evidence type="ECO:0000256" key="3">
    <source>
        <dbReference type="ARBA" id="ARBA00014856"/>
    </source>
</evidence>
<dbReference type="Gene3D" id="3.60.15.10">
    <property type="entry name" value="Ribonuclease Z/Hydroxyacylglutathione hydrolase-like"/>
    <property type="match status" value="1"/>
</dbReference>
<evidence type="ECO:0000256" key="4">
    <source>
        <dbReference type="ARBA" id="ARBA00032988"/>
    </source>
</evidence>
<evidence type="ECO:0000313" key="8">
    <source>
        <dbReference type="EMBL" id="AXV05946.1"/>
    </source>
</evidence>
<dbReference type="AlphaFoldDB" id="A0A346XUP9"/>
<dbReference type="GO" id="GO:0005829">
    <property type="term" value="C:cytosol"/>
    <property type="evidence" value="ECO:0007669"/>
    <property type="project" value="UniProtKB-SubCell"/>
</dbReference>
<dbReference type="CDD" id="cd07711">
    <property type="entry name" value="MBLAC1-like_MBL-fold"/>
    <property type="match status" value="1"/>
</dbReference>
<evidence type="ECO:0000259" key="7">
    <source>
        <dbReference type="SMART" id="SM00849"/>
    </source>
</evidence>
<organism evidence="8 9">
    <name type="scientific">Euzebya pacifica</name>
    <dbReference type="NCBI Taxonomy" id="1608957"/>
    <lineage>
        <taxon>Bacteria</taxon>
        <taxon>Bacillati</taxon>
        <taxon>Actinomycetota</taxon>
        <taxon>Nitriliruptoria</taxon>
        <taxon>Euzebyales</taxon>
    </lineage>
</organism>
<evidence type="ECO:0000256" key="5">
    <source>
        <dbReference type="ARBA" id="ARBA00044690"/>
    </source>
</evidence>
<sequence>MTAELTILFEGYVGPRVAGTVSLVRDGDRVIVHDPGMVPGPSSILDPLQAADIHPEEVTDLVISHHHPDHTRWMGLFPIAVLHDYWASYDGDVWDSRPAEGVQLTPSVTLLETPGHTREDITTLVETDAGTVALTHLWWTASSESDPRGTDLDALHQHRARVLERAVRIVPGHGPAFDVSDETPR</sequence>
<dbReference type="InterPro" id="IPR001279">
    <property type="entry name" value="Metallo-B-lactamas"/>
</dbReference>
<accession>A0A346XUP9</accession>
<evidence type="ECO:0000256" key="1">
    <source>
        <dbReference type="ARBA" id="ARBA00004514"/>
    </source>
</evidence>
<dbReference type="OrthoDB" id="9773738at2"/>
<gene>
    <name evidence="8" type="ORF">DVS28_a1246</name>
</gene>
<protein>
    <recommendedName>
        <fullName evidence="3">Metallo-beta-lactamase domain-containing protein 1</fullName>
    </recommendedName>
    <alternativeName>
        <fullName evidence="4">Endoribonuclease MBLAC1</fullName>
    </alternativeName>
</protein>
<dbReference type="RefSeq" id="WP_114590673.1">
    <property type="nucleotide sequence ID" value="NZ_CP031165.1"/>
</dbReference>
<dbReference type="SUPFAM" id="SSF56281">
    <property type="entry name" value="Metallo-hydrolase/oxidoreductase"/>
    <property type="match status" value="1"/>
</dbReference>
<dbReference type="PANTHER" id="PTHR23200:SF48">
    <property type="entry name" value="METALLO-BETA-LACTAMASE DOMAIN-CONTAINING PROTEIN 1"/>
    <property type="match status" value="1"/>
</dbReference>
<comment type="subcellular location">
    <subcellularLocation>
        <location evidence="1">Cytoplasm</location>
        <location evidence="1">Cytosol</location>
    </subcellularLocation>
</comment>
<dbReference type="InterPro" id="IPR039344">
    <property type="entry name" value="MBLAC1"/>
</dbReference>
<evidence type="ECO:0000256" key="6">
    <source>
        <dbReference type="ARBA" id="ARBA00045869"/>
    </source>
</evidence>
<dbReference type="InterPro" id="IPR036866">
    <property type="entry name" value="RibonucZ/Hydroxyglut_hydro"/>
</dbReference>
<dbReference type="EMBL" id="CP031165">
    <property type="protein sequence ID" value="AXV05946.1"/>
    <property type="molecule type" value="Genomic_DNA"/>
</dbReference>
<feature type="domain" description="Metallo-beta-lactamase" evidence="7">
    <location>
        <begin position="18"/>
        <end position="173"/>
    </location>
</feature>
<name>A0A346XUP9_9ACTN</name>
<dbReference type="PANTHER" id="PTHR23200">
    <property type="entry name" value="METALLO-BETA-LACTAMASE DOMAIN-CONTAINING PROTEIN 1"/>
    <property type="match status" value="1"/>
</dbReference>
<comment type="function">
    <text evidence="6">Endoribonuclease that catalyzes the hydrolysis of histone-coding pre-mRNA 3'-end. Involved in histone pre-mRNA processing during the S-phase of the cell cycle, which is required for entering/progressing through S-phase. Cleaves histone pre-mRNA at a major and a minor cleavage site after the 5'-ACCCA-3' and the 5'-ACCCACA-3' sequence, respectively, and located downstream of the stem-loop. May require the presence of the HDE element located at the histone pre-RNA 3'-end to avoid non-specific cleavage.</text>
</comment>